<gene>
    <name evidence="7" type="ORF">cyc_04326</name>
</gene>
<dbReference type="InterPro" id="IPR039699">
    <property type="entry name" value="Ribosomal_uL30"/>
</dbReference>
<dbReference type="SUPFAM" id="SSF55129">
    <property type="entry name" value="Ribosomal protein L30p/L7e"/>
    <property type="match status" value="1"/>
</dbReference>
<sequence length="348" mass="39409">MAHFGEGFVAIVYQLVFESGVLGTKALLPSVNNPIVVGLSNILSLTLRSAPVAAAPPAAAAKRSPRRDFGLSLQGLFRGFGSFKESLAAKMADRFSARFLKPVEGVPLTEGAEKKQKRDAALIESQRKSLKALRTKRAATRHALKLRTYKYMKEYRRAREDLIKNKREARAKGGFYREPEPKVVFCVRIKGINKLAPKPRMILQLFRLRQLHNGVFIRVNKATQEMLQAVQPFITYGYPSLSTVRKLIYKRGYAKVGEPGSKQRIRLQNNDIIEKHLGKYGIHGIEDLVHEIYTCGPAFKQANAFLWTFKLSSPRKGFKCKRHGFCEPRAGDWGNRKHLINELIERMC</sequence>
<dbReference type="NCBIfam" id="TIGR01310">
    <property type="entry name" value="uL30_euk"/>
    <property type="match status" value="1"/>
</dbReference>
<keyword evidence="8" id="KW-1185">Reference proteome</keyword>
<evidence type="ECO:0000256" key="2">
    <source>
        <dbReference type="ARBA" id="ARBA00022884"/>
    </source>
</evidence>
<dbReference type="InterPro" id="IPR005998">
    <property type="entry name" value="Ribosomal_uL30_euk"/>
</dbReference>
<dbReference type="VEuPathDB" id="ToxoDB:cyc_04326"/>
<dbReference type="PANTHER" id="PTHR11524:SF16">
    <property type="entry name" value="LARGE RIBOSOMAL SUBUNIT PROTEIN UL30"/>
    <property type="match status" value="1"/>
</dbReference>
<evidence type="ECO:0000259" key="6">
    <source>
        <dbReference type="Pfam" id="PF08079"/>
    </source>
</evidence>
<dbReference type="GO" id="GO:0003735">
    <property type="term" value="F:structural constituent of ribosome"/>
    <property type="evidence" value="ECO:0007669"/>
    <property type="project" value="TreeGrafter"/>
</dbReference>
<evidence type="ECO:0000313" key="7">
    <source>
        <dbReference type="EMBL" id="OEH79280.1"/>
    </source>
</evidence>
<name>A0A1D3D782_9EIME</name>
<organism evidence="7 8">
    <name type="scientific">Cyclospora cayetanensis</name>
    <dbReference type="NCBI Taxonomy" id="88456"/>
    <lineage>
        <taxon>Eukaryota</taxon>
        <taxon>Sar</taxon>
        <taxon>Alveolata</taxon>
        <taxon>Apicomplexa</taxon>
        <taxon>Conoidasida</taxon>
        <taxon>Coccidia</taxon>
        <taxon>Eucoccidiorida</taxon>
        <taxon>Eimeriorina</taxon>
        <taxon>Eimeriidae</taxon>
        <taxon>Cyclospora</taxon>
    </lineage>
</organism>
<evidence type="ECO:0000259" key="5">
    <source>
        <dbReference type="Pfam" id="PF00327"/>
    </source>
</evidence>
<dbReference type="PANTHER" id="PTHR11524">
    <property type="entry name" value="60S RIBOSOMAL PROTEIN L7"/>
    <property type="match status" value="1"/>
</dbReference>
<dbReference type="FunFam" id="3.30.1390.20:FF:000003">
    <property type="entry name" value="60S ribosomal protein L7"/>
    <property type="match status" value="1"/>
</dbReference>
<dbReference type="AlphaFoldDB" id="A0A1D3D782"/>
<dbReference type="InterPro" id="IPR012988">
    <property type="entry name" value="Ribosomal_uL30_N_euk"/>
</dbReference>
<feature type="domain" description="Large ribosomal subunit protein uL30 N-terminal eukaryotes" evidence="6">
    <location>
        <begin position="110"/>
        <end position="179"/>
    </location>
</feature>
<dbReference type="InterPro" id="IPR036919">
    <property type="entry name" value="Ribo_uL30_ferredoxin-like_sf"/>
</dbReference>
<dbReference type="InterPro" id="IPR018038">
    <property type="entry name" value="Ribosomal_uL30_CS"/>
</dbReference>
<protein>
    <submittedName>
        <fullName evidence="7">60s ribosomal protein</fullName>
    </submittedName>
</protein>
<dbReference type="FunCoup" id="A0A1D3D782">
    <property type="interactions" value="328"/>
</dbReference>
<dbReference type="InterPro" id="IPR016082">
    <property type="entry name" value="Ribosomal_uL30_ferredoxin-like"/>
</dbReference>
<evidence type="ECO:0000256" key="4">
    <source>
        <dbReference type="ARBA" id="ARBA00023274"/>
    </source>
</evidence>
<accession>A0A1D3D782</accession>
<dbReference type="Pfam" id="PF08079">
    <property type="entry name" value="Ribosomal_L30_N"/>
    <property type="match status" value="1"/>
</dbReference>
<dbReference type="GO" id="GO:0022625">
    <property type="term" value="C:cytosolic large ribosomal subunit"/>
    <property type="evidence" value="ECO:0007669"/>
    <property type="project" value="TreeGrafter"/>
</dbReference>
<dbReference type="VEuPathDB" id="ToxoDB:LOC34620872"/>
<dbReference type="InParanoid" id="A0A1D3D782"/>
<proteinExistence type="inferred from homology"/>
<keyword evidence="2" id="KW-0694">RNA-binding</keyword>
<feature type="domain" description="Large ribosomal subunit protein uL30-like ferredoxin-like fold" evidence="5">
    <location>
        <begin position="185"/>
        <end position="234"/>
    </location>
</feature>
<dbReference type="CDD" id="cd01657">
    <property type="entry name" value="Ribosomal_L7_archeal_euk"/>
    <property type="match status" value="1"/>
</dbReference>
<evidence type="ECO:0000313" key="8">
    <source>
        <dbReference type="Proteomes" id="UP000095192"/>
    </source>
</evidence>
<dbReference type="PROSITE" id="PS00634">
    <property type="entry name" value="RIBOSOMAL_L30"/>
    <property type="match status" value="1"/>
</dbReference>
<dbReference type="GO" id="GO:0000463">
    <property type="term" value="P:maturation of LSU-rRNA from tricistronic rRNA transcript (SSU-rRNA, 5.8S rRNA, LSU-rRNA)"/>
    <property type="evidence" value="ECO:0007669"/>
    <property type="project" value="TreeGrafter"/>
</dbReference>
<dbReference type="Pfam" id="PF00327">
    <property type="entry name" value="Ribosomal_L30"/>
    <property type="match status" value="1"/>
</dbReference>
<evidence type="ECO:0000256" key="3">
    <source>
        <dbReference type="ARBA" id="ARBA00022980"/>
    </source>
</evidence>
<dbReference type="Proteomes" id="UP000095192">
    <property type="component" value="Unassembled WGS sequence"/>
</dbReference>
<dbReference type="Gene3D" id="3.30.1390.20">
    <property type="entry name" value="Ribosomal protein L30, ferredoxin-like fold domain"/>
    <property type="match status" value="2"/>
</dbReference>
<dbReference type="EMBL" id="JROU02000436">
    <property type="protein sequence ID" value="OEH79280.1"/>
    <property type="molecule type" value="Genomic_DNA"/>
</dbReference>
<keyword evidence="3 7" id="KW-0689">Ribosomal protein</keyword>
<reference evidence="7 8" key="1">
    <citation type="journal article" date="2016" name="BMC Genomics">
        <title>Comparative genomics reveals Cyclospora cayetanensis possesses coccidia-like metabolism and invasion components but unique surface antigens.</title>
        <authorList>
            <person name="Liu S."/>
            <person name="Wang L."/>
            <person name="Zheng H."/>
            <person name="Xu Z."/>
            <person name="Roellig D.M."/>
            <person name="Li N."/>
            <person name="Frace M.A."/>
            <person name="Tang K."/>
            <person name="Arrowood M.J."/>
            <person name="Moss D.M."/>
            <person name="Zhang L."/>
            <person name="Feng Y."/>
            <person name="Xiao L."/>
        </authorList>
    </citation>
    <scope>NUCLEOTIDE SEQUENCE [LARGE SCALE GENOMIC DNA]</scope>
    <source>
        <strain evidence="7 8">CHN_HEN01</strain>
    </source>
</reference>
<evidence type="ECO:0000256" key="1">
    <source>
        <dbReference type="ARBA" id="ARBA00007594"/>
    </source>
</evidence>
<dbReference type="GO" id="GO:0003723">
    <property type="term" value="F:RNA binding"/>
    <property type="evidence" value="ECO:0007669"/>
    <property type="project" value="UniProtKB-KW"/>
</dbReference>
<keyword evidence="4" id="KW-0687">Ribonucleoprotein</keyword>
<dbReference type="InterPro" id="IPR035808">
    <property type="entry name" value="Ribosomal_uL30_euk_arc"/>
</dbReference>
<comment type="similarity">
    <text evidence="1">Belongs to the universal ribosomal protein uL30 family.</text>
</comment>
<comment type="caution">
    <text evidence="7">The sequence shown here is derived from an EMBL/GenBank/DDBJ whole genome shotgun (WGS) entry which is preliminary data.</text>
</comment>